<dbReference type="GO" id="GO:0016020">
    <property type="term" value="C:membrane"/>
    <property type="evidence" value="ECO:0007669"/>
    <property type="project" value="GOC"/>
</dbReference>
<dbReference type="PANTHER" id="PTHR34990">
    <property type="entry name" value="UDP-2,3-DIACYLGLUCOSAMINE HYDROLASE-RELATED"/>
    <property type="match status" value="1"/>
</dbReference>
<evidence type="ECO:0000256" key="2">
    <source>
        <dbReference type="ARBA" id="ARBA00022519"/>
    </source>
</evidence>
<dbReference type="Pfam" id="PF00149">
    <property type="entry name" value="Metallophos"/>
    <property type="match status" value="1"/>
</dbReference>
<dbReference type="InterPro" id="IPR004843">
    <property type="entry name" value="Calcineurin-like_PHP"/>
</dbReference>
<accession>A0A3D4V848</accession>
<evidence type="ECO:0000313" key="8">
    <source>
        <dbReference type="EMBL" id="HCT57271.1"/>
    </source>
</evidence>
<gene>
    <name evidence="8" type="ORF">DGD08_08685</name>
</gene>
<sequence length="252" mass="27655">MLPTPCHVVGDVHLGVASPDAERALLRLLRAVPQEARSLVVMGDLFDFWFAWRHAMPRIGFRVLAALADLHDAGVPVLWIGGNHDCWGGEALEQETGATYTLEPWRGHIGAWDALLQHGDGLREVEDAPYRRLRTVLRHPWSISAFSWLHPNLATWIAAQSSHTSRKARARDGGAGLLAVGTQALNQPAGPQLVLHGHSHVPTVCAAGRGVYGNAGAWYLDQQFLRITDEAITLCQWSEDGASRDLQRVARP</sequence>
<dbReference type="EMBL" id="DPIY01000008">
    <property type="protein sequence ID" value="HCT57271.1"/>
    <property type="molecule type" value="Genomic_DNA"/>
</dbReference>
<keyword evidence="4" id="KW-0378">Hydrolase</keyword>
<name>A0A3D4V848_9BACT</name>
<dbReference type="OMA" id="LCDFWFA"/>
<dbReference type="Proteomes" id="UP000264071">
    <property type="component" value="Unassembled WGS sequence"/>
</dbReference>
<evidence type="ECO:0000256" key="4">
    <source>
        <dbReference type="ARBA" id="ARBA00022801"/>
    </source>
</evidence>
<dbReference type="SUPFAM" id="SSF56300">
    <property type="entry name" value="Metallo-dependent phosphatases"/>
    <property type="match status" value="1"/>
</dbReference>
<keyword evidence="1" id="KW-1003">Cell membrane</keyword>
<keyword evidence="5" id="KW-0472">Membrane</keyword>
<evidence type="ECO:0000259" key="7">
    <source>
        <dbReference type="Pfam" id="PF00149"/>
    </source>
</evidence>
<dbReference type="GO" id="GO:0009245">
    <property type="term" value="P:lipid A biosynthetic process"/>
    <property type="evidence" value="ECO:0007669"/>
    <property type="project" value="TreeGrafter"/>
</dbReference>
<keyword evidence="2" id="KW-0997">Cell inner membrane</keyword>
<dbReference type="Gene3D" id="3.60.21.10">
    <property type="match status" value="1"/>
</dbReference>
<dbReference type="GO" id="GO:0008758">
    <property type="term" value="F:UDP-2,3-diacylglucosamine hydrolase activity"/>
    <property type="evidence" value="ECO:0007669"/>
    <property type="project" value="TreeGrafter"/>
</dbReference>
<organism evidence="8 9">
    <name type="scientific">Gemmatimonas aurantiaca</name>
    <dbReference type="NCBI Taxonomy" id="173480"/>
    <lineage>
        <taxon>Bacteria</taxon>
        <taxon>Pseudomonadati</taxon>
        <taxon>Gemmatimonadota</taxon>
        <taxon>Gemmatimonadia</taxon>
        <taxon>Gemmatimonadales</taxon>
        <taxon>Gemmatimonadaceae</taxon>
        <taxon>Gemmatimonas</taxon>
    </lineage>
</organism>
<dbReference type="InterPro" id="IPR029052">
    <property type="entry name" value="Metallo-depent_PP-like"/>
</dbReference>
<dbReference type="CDD" id="cd07398">
    <property type="entry name" value="MPP_YbbF-LpxH"/>
    <property type="match status" value="1"/>
</dbReference>
<dbReference type="PANTHER" id="PTHR34990:SF1">
    <property type="entry name" value="UDP-2,3-DIACYLGLUCOSAMINE HYDROLASE"/>
    <property type="match status" value="1"/>
</dbReference>
<protein>
    <submittedName>
        <fullName evidence="8">UDP-2,3-diacylglucosamine diphosphatase</fullName>
    </submittedName>
</protein>
<dbReference type="InterPro" id="IPR043461">
    <property type="entry name" value="LpxH-like"/>
</dbReference>
<dbReference type="GO" id="GO:0046872">
    <property type="term" value="F:metal ion binding"/>
    <property type="evidence" value="ECO:0007669"/>
    <property type="project" value="UniProtKB-KW"/>
</dbReference>
<comment type="caution">
    <text evidence="8">The sequence shown here is derived from an EMBL/GenBank/DDBJ whole genome shotgun (WGS) entry which is preliminary data.</text>
</comment>
<evidence type="ECO:0000256" key="5">
    <source>
        <dbReference type="ARBA" id="ARBA00023136"/>
    </source>
</evidence>
<keyword evidence="3" id="KW-0479">Metal-binding</keyword>
<evidence type="ECO:0000256" key="3">
    <source>
        <dbReference type="ARBA" id="ARBA00022723"/>
    </source>
</evidence>
<evidence type="ECO:0000313" key="9">
    <source>
        <dbReference type="Proteomes" id="UP000264071"/>
    </source>
</evidence>
<proteinExistence type="predicted"/>
<keyword evidence="6" id="KW-0464">Manganese</keyword>
<reference evidence="8 9" key="1">
    <citation type="journal article" date="2018" name="Nat. Biotechnol.">
        <title>A standardized bacterial taxonomy based on genome phylogeny substantially revises the tree of life.</title>
        <authorList>
            <person name="Parks D.H."/>
            <person name="Chuvochina M."/>
            <person name="Waite D.W."/>
            <person name="Rinke C."/>
            <person name="Skarshewski A."/>
            <person name="Chaumeil P.A."/>
            <person name="Hugenholtz P."/>
        </authorList>
    </citation>
    <scope>NUCLEOTIDE SEQUENCE [LARGE SCALE GENOMIC DNA]</scope>
    <source>
        <strain evidence="8">UBA8844</strain>
    </source>
</reference>
<feature type="domain" description="Calcineurin-like phosphoesterase" evidence="7">
    <location>
        <begin position="8"/>
        <end position="202"/>
    </location>
</feature>
<evidence type="ECO:0000256" key="1">
    <source>
        <dbReference type="ARBA" id="ARBA00022475"/>
    </source>
</evidence>
<evidence type="ECO:0000256" key="6">
    <source>
        <dbReference type="ARBA" id="ARBA00023211"/>
    </source>
</evidence>
<dbReference type="AlphaFoldDB" id="A0A3D4V848"/>